<evidence type="ECO:0000313" key="2">
    <source>
        <dbReference type="EMBL" id="EMP29944.1"/>
    </source>
</evidence>
<proteinExistence type="predicted"/>
<evidence type="ECO:0000313" key="3">
    <source>
        <dbReference type="Proteomes" id="UP000031443"/>
    </source>
</evidence>
<name>M7AYX6_CHEMY</name>
<feature type="region of interest" description="Disordered" evidence="1">
    <location>
        <begin position="1"/>
        <end position="29"/>
    </location>
</feature>
<organism evidence="2 3">
    <name type="scientific">Chelonia mydas</name>
    <name type="common">Green sea-turtle</name>
    <name type="synonym">Chelonia agassizi</name>
    <dbReference type="NCBI Taxonomy" id="8469"/>
    <lineage>
        <taxon>Eukaryota</taxon>
        <taxon>Metazoa</taxon>
        <taxon>Chordata</taxon>
        <taxon>Craniata</taxon>
        <taxon>Vertebrata</taxon>
        <taxon>Euteleostomi</taxon>
        <taxon>Archelosauria</taxon>
        <taxon>Testudinata</taxon>
        <taxon>Testudines</taxon>
        <taxon>Cryptodira</taxon>
        <taxon>Durocryptodira</taxon>
        <taxon>Americhelydia</taxon>
        <taxon>Chelonioidea</taxon>
        <taxon>Cheloniidae</taxon>
        <taxon>Chelonia</taxon>
    </lineage>
</organism>
<dbReference type="EMBL" id="KB553125">
    <property type="protein sequence ID" value="EMP29944.1"/>
    <property type="molecule type" value="Genomic_DNA"/>
</dbReference>
<gene>
    <name evidence="2" type="ORF">UY3_12936</name>
</gene>
<sequence>MMHSTAEKQELKEWQDSEKRDRKENAARQNEAMEQLLNVMECQVVTLQLLAAEEEEMLCGTAAQTAPLRIQLPSAASVNVLLCRELTV</sequence>
<keyword evidence="3" id="KW-1185">Reference proteome</keyword>
<dbReference type="AlphaFoldDB" id="M7AYX6"/>
<dbReference type="Proteomes" id="UP000031443">
    <property type="component" value="Unassembled WGS sequence"/>
</dbReference>
<accession>M7AYX6</accession>
<feature type="compositionally biased region" description="Basic and acidic residues" evidence="1">
    <location>
        <begin position="1"/>
        <end position="26"/>
    </location>
</feature>
<protein>
    <submittedName>
        <fullName evidence="2">Uncharacterized protein</fullName>
    </submittedName>
</protein>
<reference evidence="3" key="1">
    <citation type="journal article" date="2013" name="Nat. Genet.">
        <title>The draft genomes of soft-shell turtle and green sea turtle yield insights into the development and evolution of the turtle-specific body plan.</title>
        <authorList>
            <person name="Wang Z."/>
            <person name="Pascual-Anaya J."/>
            <person name="Zadissa A."/>
            <person name="Li W."/>
            <person name="Niimura Y."/>
            <person name="Huang Z."/>
            <person name="Li C."/>
            <person name="White S."/>
            <person name="Xiong Z."/>
            <person name="Fang D."/>
            <person name="Wang B."/>
            <person name="Ming Y."/>
            <person name="Chen Y."/>
            <person name="Zheng Y."/>
            <person name="Kuraku S."/>
            <person name="Pignatelli M."/>
            <person name="Herrero J."/>
            <person name="Beal K."/>
            <person name="Nozawa M."/>
            <person name="Li Q."/>
            <person name="Wang J."/>
            <person name="Zhang H."/>
            <person name="Yu L."/>
            <person name="Shigenobu S."/>
            <person name="Wang J."/>
            <person name="Liu J."/>
            <person name="Flicek P."/>
            <person name="Searle S."/>
            <person name="Wang J."/>
            <person name="Kuratani S."/>
            <person name="Yin Y."/>
            <person name="Aken B."/>
            <person name="Zhang G."/>
            <person name="Irie N."/>
        </authorList>
    </citation>
    <scope>NUCLEOTIDE SEQUENCE [LARGE SCALE GENOMIC DNA]</scope>
</reference>
<evidence type="ECO:0000256" key="1">
    <source>
        <dbReference type="SAM" id="MobiDB-lite"/>
    </source>
</evidence>